<dbReference type="NCBIfam" id="TIGR03062">
    <property type="entry name" value="pip_yhgE_Cterm"/>
    <property type="match status" value="1"/>
</dbReference>
<dbReference type="EMBL" id="JADOUF010000001">
    <property type="protein sequence ID" value="MBG6141352.1"/>
    <property type="molecule type" value="Genomic_DNA"/>
</dbReference>
<keyword evidence="8" id="KW-1185">Reference proteome</keyword>
<dbReference type="Gene3D" id="1.10.287.950">
    <property type="entry name" value="Methyl-accepting chemotaxis protein"/>
    <property type="match status" value="1"/>
</dbReference>
<dbReference type="InterPro" id="IPR013525">
    <property type="entry name" value="ABC2_TM"/>
</dbReference>
<dbReference type="PANTHER" id="PTHR43077:SF5">
    <property type="entry name" value="PHAGE INFECTION PROTEIN"/>
    <property type="match status" value="1"/>
</dbReference>
<dbReference type="Proteomes" id="UP000622552">
    <property type="component" value="Unassembled WGS sequence"/>
</dbReference>
<dbReference type="GO" id="GO:0016020">
    <property type="term" value="C:membrane"/>
    <property type="evidence" value="ECO:0007669"/>
    <property type="project" value="UniProtKB-SubCell"/>
</dbReference>
<dbReference type="AlphaFoldDB" id="A0A8J7GQ35"/>
<dbReference type="RefSeq" id="WP_197007784.1">
    <property type="nucleotide sequence ID" value="NZ_BONS01000013.1"/>
</dbReference>
<dbReference type="InterPro" id="IPR017500">
    <property type="entry name" value="Phage_infect_YhgE_N"/>
</dbReference>
<evidence type="ECO:0000259" key="6">
    <source>
        <dbReference type="Pfam" id="PF12698"/>
    </source>
</evidence>
<feature type="transmembrane region" description="Helical" evidence="5">
    <location>
        <begin position="559"/>
        <end position="584"/>
    </location>
</feature>
<feature type="transmembrane region" description="Helical" evidence="5">
    <location>
        <begin position="20"/>
        <end position="41"/>
    </location>
</feature>
<feature type="transmembrane region" description="Helical" evidence="5">
    <location>
        <begin position="620"/>
        <end position="639"/>
    </location>
</feature>
<dbReference type="PANTHER" id="PTHR43077">
    <property type="entry name" value="TRANSPORT PERMEASE YVFS-RELATED"/>
    <property type="match status" value="1"/>
</dbReference>
<evidence type="ECO:0000313" key="7">
    <source>
        <dbReference type="EMBL" id="MBG6141352.1"/>
    </source>
</evidence>
<dbReference type="InterPro" id="IPR051328">
    <property type="entry name" value="T7SS_ABC-Transporter"/>
</dbReference>
<dbReference type="InterPro" id="IPR023908">
    <property type="entry name" value="xxxLxxG_rpt"/>
</dbReference>
<comment type="subcellular location">
    <subcellularLocation>
        <location evidence="1">Membrane</location>
        <topology evidence="1">Multi-pass membrane protein</topology>
    </subcellularLocation>
</comment>
<comment type="caution">
    <text evidence="7">The sequence shown here is derived from an EMBL/GenBank/DDBJ whole genome shotgun (WGS) entry which is preliminary data.</text>
</comment>
<dbReference type="GO" id="GO:0140359">
    <property type="term" value="F:ABC-type transporter activity"/>
    <property type="evidence" value="ECO:0007669"/>
    <property type="project" value="InterPro"/>
</dbReference>
<evidence type="ECO:0000256" key="2">
    <source>
        <dbReference type="ARBA" id="ARBA00022692"/>
    </source>
</evidence>
<dbReference type="Pfam" id="PF12698">
    <property type="entry name" value="ABC2_membrane_3"/>
    <property type="match status" value="1"/>
</dbReference>
<evidence type="ECO:0000256" key="5">
    <source>
        <dbReference type="SAM" id="Phobius"/>
    </source>
</evidence>
<accession>A0A8J7GQ35</accession>
<feature type="domain" description="ABC-2 type transporter transmembrane" evidence="6">
    <location>
        <begin position="495"/>
        <end position="692"/>
    </location>
</feature>
<dbReference type="Gene3D" id="3.40.1710.10">
    <property type="entry name" value="abc type-2 transporter like domain"/>
    <property type="match status" value="1"/>
</dbReference>
<proteinExistence type="predicted"/>
<keyword evidence="3 5" id="KW-1133">Transmembrane helix</keyword>
<dbReference type="InterPro" id="IPR017501">
    <property type="entry name" value="Phage_infect_YhgE_C"/>
</dbReference>
<reference evidence="7" key="1">
    <citation type="submission" date="2020-11" db="EMBL/GenBank/DDBJ databases">
        <title>Sequencing the genomes of 1000 actinobacteria strains.</title>
        <authorList>
            <person name="Klenk H.-P."/>
        </authorList>
    </citation>
    <scope>NUCLEOTIDE SEQUENCE</scope>
    <source>
        <strain evidence="7">DSM 45356</strain>
    </source>
</reference>
<dbReference type="SUPFAM" id="SSF58104">
    <property type="entry name" value="Methyl-accepting chemotaxis protein (MCP) signaling domain"/>
    <property type="match status" value="1"/>
</dbReference>
<sequence>MFTLARFELRRFMRARLTRAAMVVLMLVPLLYGALYLWAFWDPYGQLKRIPVAIVNEDQRAGDVHAGADLQETLIDRQVFGWKVTDARDAARGLDDGTYHLVFTIPKDFSAALNSPADTVNAPHRGELRVVTNDATNYLSGMLARSAFTEIRAGASGKTTKKYLDKMLLSFTELKKGIGDAANGAGQLNDGSGKLSDGANRLDNGLGTAHTGSTQLADGLASANSGAQKITAGLVTLNAGTGQLADGTTKLAAGNRALATKLSGTADQIEPFLREHGGDIGTAAGIVADGAELIANKLDSLPNLVTDATTQAQQVQRSVVQLGEERPELKTDATYKAALDAANRTVDAAKAVQAALNNDPGAFTALKTKLRDVATKARALQQAAPHLADDVAGARTSVNALAAASEQIATGANRIHTGVTSATGAMKELSGGLYRLSTGARQLDSGVGALSGGAGELAGGLVTLHDGAGKLATGLTDAEGRIPGYDADARAQRSDIMGDPVALQRSAKNAASTYGVGFSPYFIALALWVGAMLAYMLLRPVNSRHLASGAPAWRVALAGWLPGFAVGMVQAAVLLAVLHFALGLNLERPWAAGGLLVLTVGAFTAILQLIGAKLGAAGRVLALMLLMLQLTSSGGTYPIETSPGFLRALHPYLPMTYVVRGLRHLINGGAAGPVWQAVAVLIAFTAGALGLTTLVLRRSRRLTPSKLHPDLQM</sequence>
<feature type="transmembrane region" description="Helical" evidence="5">
    <location>
        <begin position="674"/>
        <end position="696"/>
    </location>
</feature>
<gene>
    <name evidence="7" type="ORF">IW245_007546</name>
</gene>
<evidence type="ECO:0000256" key="3">
    <source>
        <dbReference type="ARBA" id="ARBA00022989"/>
    </source>
</evidence>
<feature type="transmembrane region" description="Helical" evidence="5">
    <location>
        <begin position="590"/>
        <end position="611"/>
    </location>
</feature>
<protein>
    <submittedName>
        <fullName evidence="7">Putative membrane protein</fullName>
    </submittedName>
</protein>
<evidence type="ECO:0000256" key="1">
    <source>
        <dbReference type="ARBA" id="ARBA00004141"/>
    </source>
</evidence>
<feature type="transmembrane region" description="Helical" evidence="5">
    <location>
        <begin position="518"/>
        <end position="538"/>
    </location>
</feature>
<keyword evidence="4 5" id="KW-0472">Membrane</keyword>
<dbReference type="NCBIfam" id="TIGR03057">
    <property type="entry name" value="xxxLxxG_by_4"/>
    <property type="match status" value="4"/>
</dbReference>
<organism evidence="7 8">
    <name type="scientific">Longispora fulva</name>
    <dbReference type="NCBI Taxonomy" id="619741"/>
    <lineage>
        <taxon>Bacteria</taxon>
        <taxon>Bacillati</taxon>
        <taxon>Actinomycetota</taxon>
        <taxon>Actinomycetes</taxon>
        <taxon>Micromonosporales</taxon>
        <taxon>Micromonosporaceae</taxon>
        <taxon>Longispora</taxon>
    </lineage>
</organism>
<evidence type="ECO:0000256" key="4">
    <source>
        <dbReference type="ARBA" id="ARBA00023136"/>
    </source>
</evidence>
<name>A0A8J7GQ35_9ACTN</name>
<keyword evidence="2 5" id="KW-0812">Transmembrane</keyword>
<evidence type="ECO:0000313" key="8">
    <source>
        <dbReference type="Proteomes" id="UP000622552"/>
    </source>
</evidence>
<dbReference type="NCBIfam" id="TIGR03061">
    <property type="entry name" value="pip_yhgE_Nterm"/>
    <property type="match status" value="1"/>
</dbReference>